<dbReference type="Proteomes" id="UP001161017">
    <property type="component" value="Unassembled WGS sequence"/>
</dbReference>
<comment type="caution">
    <text evidence="4">The sequence shown here is derived from an EMBL/GenBank/DDBJ whole genome shotgun (WGS) entry which is preliminary data.</text>
</comment>
<dbReference type="AlphaFoldDB" id="A0AA43QSA0"/>
<dbReference type="PANTHER" id="PTHR45348:SF5">
    <property type="entry name" value="OXIDOREDUCTASE, PUTATIVE (AFU_ORTHOLOGUE AFUA_8G01420)-RELATED"/>
    <property type="match status" value="1"/>
</dbReference>
<dbReference type="SMART" id="SM00829">
    <property type="entry name" value="PKS_ER"/>
    <property type="match status" value="1"/>
</dbReference>
<dbReference type="EMBL" id="JAPUFD010000012">
    <property type="protein sequence ID" value="MDI1490794.1"/>
    <property type="molecule type" value="Genomic_DNA"/>
</dbReference>
<feature type="domain" description="Enoyl reductase (ER)" evidence="3">
    <location>
        <begin position="7"/>
        <end position="345"/>
    </location>
</feature>
<dbReference type="InterPro" id="IPR011032">
    <property type="entry name" value="GroES-like_sf"/>
</dbReference>
<proteinExistence type="inferred from homology"/>
<evidence type="ECO:0000256" key="2">
    <source>
        <dbReference type="ARBA" id="ARBA00023002"/>
    </source>
</evidence>
<dbReference type="InterPro" id="IPR020843">
    <property type="entry name" value="ER"/>
</dbReference>
<protein>
    <recommendedName>
        <fullName evidence="3">Enoyl reductase (ER) domain-containing protein</fullName>
    </recommendedName>
</protein>
<name>A0AA43QSA0_9LECA</name>
<dbReference type="InterPro" id="IPR036291">
    <property type="entry name" value="NAD(P)-bd_dom_sf"/>
</dbReference>
<dbReference type="Pfam" id="PF08240">
    <property type="entry name" value="ADH_N"/>
    <property type="match status" value="1"/>
</dbReference>
<dbReference type="SUPFAM" id="SSF50129">
    <property type="entry name" value="GroES-like"/>
    <property type="match status" value="1"/>
</dbReference>
<evidence type="ECO:0000256" key="1">
    <source>
        <dbReference type="ARBA" id="ARBA00008072"/>
    </source>
</evidence>
<dbReference type="InterPro" id="IPR013154">
    <property type="entry name" value="ADH-like_N"/>
</dbReference>
<dbReference type="GO" id="GO:0016651">
    <property type="term" value="F:oxidoreductase activity, acting on NAD(P)H"/>
    <property type="evidence" value="ECO:0007669"/>
    <property type="project" value="InterPro"/>
</dbReference>
<gene>
    <name evidence="4" type="ORF">OHK93_001998</name>
</gene>
<keyword evidence="5" id="KW-1185">Reference proteome</keyword>
<accession>A0AA43QSA0</accession>
<keyword evidence="2" id="KW-0560">Oxidoreductase</keyword>
<dbReference type="Gene3D" id="3.90.180.10">
    <property type="entry name" value="Medium-chain alcohol dehydrogenases, catalytic domain"/>
    <property type="match status" value="1"/>
</dbReference>
<reference evidence="4" key="1">
    <citation type="journal article" date="2023" name="Genome Biol. Evol.">
        <title>First Whole Genome Sequence and Flow Cytometry Genome Size Data for the Lichen-Forming Fungus Ramalina farinacea (Ascomycota).</title>
        <authorList>
            <person name="Llewellyn T."/>
            <person name="Mian S."/>
            <person name="Hill R."/>
            <person name="Leitch I.J."/>
            <person name="Gaya E."/>
        </authorList>
    </citation>
    <scope>NUCLEOTIDE SEQUENCE</scope>
    <source>
        <strain evidence="4">LIQ254RAFAR</strain>
    </source>
</reference>
<comment type="similarity">
    <text evidence="1">Belongs to the zinc-containing alcohol dehydrogenase family.</text>
</comment>
<dbReference type="InterPro" id="IPR047122">
    <property type="entry name" value="Trans-enoyl_RdTase-like"/>
</dbReference>
<evidence type="ECO:0000259" key="3">
    <source>
        <dbReference type="SMART" id="SM00829"/>
    </source>
</evidence>
<evidence type="ECO:0000313" key="5">
    <source>
        <dbReference type="Proteomes" id="UP001161017"/>
    </source>
</evidence>
<organism evidence="4 5">
    <name type="scientific">Ramalina farinacea</name>
    <dbReference type="NCBI Taxonomy" id="258253"/>
    <lineage>
        <taxon>Eukaryota</taxon>
        <taxon>Fungi</taxon>
        <taxon>Dikarya</taxon>
        <taxon>Ascomycota</taxon>
        <taxon>Pezizomycotina</taxon>
        <taxon>Lecanoromycetes</taxon>
        <taxon>OSLEUM clade</taxon>
        <taxon>Lecanoromycetidae</taxon>
        <taxon>Lecanorales</taxon>
        <taxon>Lecanorineae</taxon>
        <taxon>Ramalinaceae</taxon>
        <taxon>Ramalina</taxon>
    </lineage>
</organism>
<dbReference type="SUPFAM" id="SSF51735">
    <property type="entry name" value="NAD(P)-binding Rossmann-fold domains"/>
    <property type="match status" value="1"/>
</dbReference>
<dbReference type="CDD" id="cd08249">
    <property type="entry name" value="enoyl_reductase_like"/>
    <property type="match status" value="1"/>
</dbReference>
<sequence>MKEALVSRDLTVNVVDSPIPSPGPDQVVVKVAVSGSNPKDWKRAVMSDKPMNTGDDIAGIVYTVGSNVVEFHPGDRVAAFHEMMAPHGSFAEYAVAEAYCTFHIPKKTSFEEASTIPLAAQTAAIGLYQNLSLPPPWHPTLTPTPLIVYGAASAVGSYTIQLALQSNIHPLICVAGRGIPHVESLIDKTKGDVVLDYRIGDAELVSQLKDIAQKHQGGIHYAFDAISEHNSYQNISAALTTDGSAHITLILPGRDYSAIPSHVEHSITYVGVAHRGADGDAWQKKTGGATKTGNQEFAYLLFRYFGRGLQEGYFGGHPYEVVPGGLEGGVEKGLKDLKAGKASAVKYVFRIGDEK</sequence>
<dbReference type="Gene3D" id="3.40.50.720">
    <property type="entry name" value="NAD(P)-binding Rossmann-like Domain"/>
    <property type="match status" value="1"/>
</dbReference>
<evidence type="ECO:0000313" key="4">
    <source>
        <dbReference type="EMBL" id="MDI1490794.1"/>
    </source>
</evidence>
<dbReference type="PANTHER" id="PTHR45348">
    <property type="entry name" value="HYPOTHETICAL OXIDOREDUCTASE (EUROFUNG)"/>
    <property type="match status" value="1"/>
</dbReference>